<dbReference type="FunFam" id="3.40.50.2300:FF:000001">
    <property type="entry name" value="DNA-binding response regulator PhoB"/>
    <property type="match status" value="1"/>
</dbReference>
<dbReference type="PANTHER" id="PTHR48111">
    <property type="entry name" value="REGULATOR OF RPOS"/>
    <property type="match status" value="1"/>
</dbReference>
<dbReference type="GO" id="GO:0032993">
    <property type="term" value="C:protein-DNA complex"/>
    <property type="evidence" value="ECO:0007669"/>
    <property type="project" value="TreeGrafter"/>
</dbReference>
<dbReference type="InterPro" id="IPR001867">
    <property type="entry name" value="OmpR/PhoB-type_DNA-bd"/>
</dbReference>
<dbReference type="GO" id="GO:0006355">
    <property type="term" value="P:regulation of DNA-templated transcription"/>
    <property type="evidence" value="ECO:0007669"/>
    <property type="project" value="InterPro"/>
</dbReference>
<dbReference type="InterPro" id="IPR036388">
    <property type="entry name" value="WH-like_DNA-bd_sf"/>
</dbReference>
<organism evidence="10 11">
    <name type="scientific">Cryomorpha ignava</name>
    <dbReference type="NCBI Taxonomy" id="101383"/>
    <lineage>
        <taxon>Bacteria</taxon>
        <taxon>Pseudomonadati</taxon>
        <taxon>Bacteroidota</taxon>
        <taxon>Flavobacteriia</taxon>
        <taxon>Flavobacteriales</taxon>
        <taxon>Cryomorphaceae</taxon>
        <taxon>Cryomorpha</taxon>
    </lineage>
</organism>
<dbReference type="Proteomes" id="UP000486602">
    <property type="component" value="Unassembled WGS sequence"/>
</dbReference>
<dbReference type="PROSITE" id="PS51755">
    <property type="entry name" value="OMPR_PHOB"/>
    <property type="match status" value="1"/>
</dbReference>
<gene>
    <name evidence="10" type="ORF">G3O08_15245</name>
</gene>
<dbReference type="Pfam" id="PF00072">
    <property type="entry name" value="Response_reg"/>
    <property type="match status" value="1"/>
</dbReference>
<dbReference type="GO" id="GO:0000156">
    <property type="term" value="F:phosphorelay response regulator activity"/>
    <property type="evidence" value="ECO:0007669"/>
    <property type="project" value="TreeGrafter"/>
</dbReference>
<dbReference type="SMART" id="SM00448">
    <property type="entry name" value="REC"/>
    <property type="match status" value="1"/>
</dbReference>
<evidence type="ECO:0000259" key="8">
    <source>
        <dbReference type="PROSITE" id="PS50110"/>
    </source>
</evidence>
<keyword evidence="3" id="KW-0805">Transcription regulation</keyword>
<keyword evidence="2" id="KW-0902">Two-component regulatory system</keyword>
<keyword evidence="5" id="KW-0804">Transcription</keyword>
<evidence type="ECO:0000256" key="4">
    <source>
        <dbReference type="ARBA" id="ARBA00023125"/>
    </source>
</evidence>
<dbReference type="Pfam" id="PF00486">
    <property type="entry name" value="Trans_reg_C"/>
    <property type="match status" value="1"/>
</dbReference>
<dbReference type="GO" id="GO:0000976">
    <property type="term" value="F:transcription cis-regulatory region binding"/>
    <property type="evidence" value="ECO:0007669"/>
    <property type="project" value="TreeGrafter"/>
</dbReference>
<dbReference type="FunFam" id="1.10.10.10:FF:000005">
    <property type="entry name" value="Two-component system response regulator"/>
    <property type="match status" value="1"/>
</dbReference>
<evidence type="ECO:0000313" key="10">
    <source>
        <dbReference type="EMBL" id="NEN24857.1"/>
    </source>
</evidence>
<dbReference type="InterPro" id="IPR011006">
    <property type="entry name" value="CheY-like_superfamily"/>
</dbReference>
<accession>A0A7K3WT44</accession>
<dbReference type="Gene3D" id="3.40.50.2300">
    <property type="match status" value="1"/>
</dbReference>
<dbReference type="InterPro" id="IPR001789">
    <property type="entry name" value="Sig_transdc_resp-reg_receiver"/>
</dbReference>
<keyword evidence="11" id="KW-1185">Reference proteome</keyword>
<sequence>MRILIVEDEPKVAAFLQKGLDEQGYEVEVVYDGQMGKRKALQEDFDLIILDVILPYINGLQLCKQIKQEKSHVPVLMLSALGTMDDKLTGFEEGADDYLIKPFDFKELLARIRALLKRSNGDHGGSNKLVVADLELDLMKKVARRGGIIIDLTTKEFLFLEFLMRNRDKVVSRAEIAEKVWEITFDTGTNVVDVYVNILRKKIDRDHAVKLIKTRIGMGYMLSDTA</sequence>
<dbReference type="Gene3D" id="6.10.250.690">
    <property type="match status" value="1"/>
</dbReference>
<dbReference type="SMART" id="SM00862">
    <property type="entry name" value="Trans_reg_C"/>
    <property type="match status" value="1"/>
</dbReference>
<dbReference type="GO" id="GO:0005829">
    <property type="term" value="C:cytosol"/>
    <property type="evidence" value="ECO:0007669"/>
    <property type="project" value="TreeGrafter"/>
</dbReference>
<reference evidence="10 11" key="1">
    <citation type="submission" date="2020-02" db="EMBL/GenBank/DDBJ databases">
        <title>Out from the shadows clarifying the taxonomy of the family Cryomorphaceae and related taxa by utilizing the GTDB taxonomic framework.</title>
        <authorList>
            <person name="Bowman J.P."/>
        </authorList>
    </citation>
    <scope>NUCLEOTIDE SEQUENCE [LARGE SCALE GENOMIC DNA]</scope>
    <source>
        <strain evidence="10 11">QSSC 1-22</strain>
    </source>
</reference>
<feature type="domain" description="OmpR/PhoB-type" evidence="9">
    <location>
        <begin position="126"/>
        <end position="224"/>
    </location>
</feature>
<dbReference type="EMBL" id="JAAGVY010000034">
    <property type="protein sequence ID" value="NEN24857.1"/>
    <property type="molecule type" value="Genomic_DNA"/>
</dbReference>
<dbReference type="PANTHER" id="PTHR48111:SF22">
    <property type="entry name" value="REGULATOR OF RPOS"/>
    <property type="match status" value="1"/>
</dbReference>
<evidence type="ECO:0000256" key="3">
    <source>
        <dbReference type="ARBA" id="ARBA00023015"/>
    </source>
</evidence>
<dbReference type="CDD" id="cd19935">
    <property type="entry name" value="REC_OmpR_CusR-like"/>
    <property type="match status" value="1"/>
</dbReference>
<name>A0A7K3WT44_9FLAO</name>
<evidence type="ECO:0000256" key="7">
    <source>
        <dbReference type="PROSITE-ProRule" id="PRU01091"/>
    </source>
</evidence>
<dbReference type="SUPFAM" id="SSF52172">
    <property type="entry name" value="CheY-like"/>
    <property type="match status" value="1"/>
</dbReference>
<comment type="caution">
    <text evidence="10">The sequence shown here is derived from an EMBL/GenBank/DDBJ whole genome shotgun (WGS) entry which is preliminary data.</text>
</comment>
<keyword evidence="4 7" id="KW-0238">DNA-binding</keyword>
<keyword evidence="1 6" id="KW-0597">Phosphoprotein</keyword>
<proteinExistence type="predicted"/>
<dbReference type="InterPro" id="IPR039420">
    <property type="entry name" value="WalR-like"/>
</dbReference>
<evidence type="ECO:0000313" key="11">
    <source>
        <dbReference type="Proteomes" id="UP000486602"/>
    </source>
</evidence>
<dbReference type="RefSeq" id="WP_163286252.1">
    <property type="nucleotide sequence ID" value="NZ_JAAGVY010000034.1"/>
</dbReference>
<evidence type="ECO:0000256" key="2">
    <source>
        <dbReference type="ARBA" id="ARBA00023012"/>
    </source>
</evidence>
<dbReference type="Gene3D" id="1.10.10.10">
    <property type="entry name" value="Winged helix-like DNA-binding domain superfamily/Winged helix DNA-binding domain"/>
    <property type="match status" value="1"/>
</dbReference>
<evidence type="ECO:0000256" key="6">
    <source>
        <dbReference type="PROSITE-ProRule" id="PRU00169"/>
    </source>
</evidence>
<feature type="domain" description="Response regulatory" evidence="8">
    <location>
        <begin position="2"/>
        <end position="116"/>
    </location>
</feature>
<evidence type="ECO:0000256" key="1">
    <source>
        <dbReference type="ARBA" id="ARBA00022553"/>
    </source>
</evidence>
<evidence type="ECO:0000259" key="9">
    <source>
        <dbReference type="PROSITE" id="PS51755"/>
    </source>
</evidence>
<feature type="DNA-binding region" description="OmpR/PhoB-type" evidence="7">
    <location>
        <begin position="126"/>
        <end position="224"/>
    </location>
</feature>
<evidence type="ECO:0000256" key="5">
    <source>
        <dbReference type="ARBA" id="ARBA00023163"/>
    </source>
</evidence>
<dbReference type="CDD" id="cd00383">
    <property type="entry name" value="trans_reg_C"/>
    <property type="match status" value="1"/>
</dbReference>
<feature type="modified residue" description="4-aspartylphosphate" evidence="6">
    <location>
        <position position="51"/>
    </location>
</feature>
<dbReference type="AlphaFoldDB" id="A0A7K3WT44"/>
<dbReference type="PROSITE" id="PS50110">
    <property type="entry name" value="RESPONSE_REGULATORY"/>
    <property type="match status" value="1"/>
</dbReference>
<protein>
    <submittedName>
        <fullName evidence="10">Response regulator transcription factor</fullName>
    </submittedName>
</protein>